<evidence type="ECO:0000256" key="5">
    <source>
        <dbReference type="ARBA" id="ARBA00023002"/>
    </source>
</evidence>
<dbReference type="Gene3D" id="1.20.140.10">
    <property type="entry name" value="Butyryl-CoA Dehydrogenase, subunit A, domain 3"/>
    <property type="match status" value="1"/>
</dbReference>
<sequence length="356" mass="38356">MRFHLDSDQIAIQDTLFGVVSEVLTREKLDAFIDGEGDFEPDSWAAVSELEFFGLMVPEALGGSGLGLLEAALVSESLGRAAAPGPFIGQFLTAIALSSTTNETARDAFLDGVAKGKTISTFAFGGNWLPESWSVESDGKSARGEVRFVPSANAASLFLTGTKNGGIALVEAGDEVAINRHRSTDRSRPASAVKFDEAAAHTLFEPGDPLVQRLFDAALVLIAADALGGAQYCTDLSVSYAKEREQFGQPIGRFQALKHQLSTMALNVEPSRSLVWYAAHAWDEEQKDASRTAALAKAHLCDRFVEVTRDAIATHGGIGYTWEYGLNIWFRRSVFDRAVLGSPSVHRERAATLAGW</sequence>
<name>A0A399RGZ1_9PROT</name>
<keyword evidence="5" id="KW-0560">Oxidoreductase</keyword>
<organism evidence="8 9">
    <name type="scientific">Henriciella mobilis</name>
    <dbReference type="NCBI Taxonomy" id="2305467"/>
    <lineage>
        <taxon>Bacteria</taxon>
        <taxon>Pseudomonadati</taxon>
        <taxon>Pseudomonadota</taxon>
        <taxon>Alphaproteobacteria</taxon>
        <taxon>Hyphomonadales</taxon>
        <taxon>Hyphomonadaceae</taxon>
        <taxon>Henriciella</taxon>
    </lineage>
</organism>
<proteinExistence type="inferred from homology"/>
<evidence type="ECO:0000313" key="8">
    <source>
        <dbReference type="EMBL" id="RIJ29831.1"/>
    </source>
</evidence>
<dbReference type="Proteomes" id="UP000266385">
    <property type="component" value="Unassembled WGS sequence"/>
</dbReference>
<evidence type="ECO:0000256" key="4">
    <source>
        <dbReference type="ARBA" id="ARBA00022827"/>
    </source>
</evidence>
<keyword evidence="4" id="KW-0274">FAD</keyword>
<dbReference type="PANTHER" id="PTHR43884">
    <property type="entry name" value="ACYL-COA DEHYDROGENASE"/>
    <property type="match status" value="1"/>
</dbReference>
<accession>A0A399RGZ1</accession>
<dbReference type="SUPFAM" id="SSF56645">
    <property type="entry name" value="Acyl-CoA dehydrogenase NM domain-like"/>
    <property type="match status" value="1"/>
</dbReference>
<gene>
    <name evidence="8" type="ORF">D1223_09010</name>
</gene>
<dbReference type="RefSeq" id="WP_119376117.1">
    <property type="nucleotide sequence ID" value="NZ_QWFX01000007.1"/>
</dbReference>
<dbReference type="InterPro" id="IPR036250">
    <property type="entry name" value="AcylCo_DH-like_C"/>
</dbReference>
<dbReference type="SUPFAM" id="SSF47203">
    <property type="entry name" value="Acyl-CoA dehydrogenase C-terminal domain-like"/>
    <property type="match status" value="1"/>
</dbReference>
<dbReference type="Pfam" id="PF02771">
    <property type="entry name" value="Acyl-CoA_dh_N"/>
    <property type="match status" value="1"/>
</dbReference>
<dbReference type="InterPro" id="IPR037069">
    <property type="entry name" value="AcylCoA_DH/ox_N_sf"/>
</dbReference>
<dbReference type="Gene3D" id="1.10.540.10">
    <property type="entry name" value="Acyl-CoA dehydrogenase/oxidase, N-terminal domain"/>
    <property type="match status" value="1"/>
</dbReference>
<comment type="cofactor">
    <cofactor evidence="1">
        <name>FAD</name>
        <dbReference type="ChEBI" id="CHEBI:57692"/>
    </cofactor>
</comment>
<evidence type="ECO:0000256" key="3">
    <source>
        <dbReference type="ARBA" id="ARBA00022630"/>
    </source>
</evidence>
<dbReference type="InterPro" id="IPR009100">
    <property type="entry name" value="AcylCoA_DH/oxidase_NM_dom_sf"/>
</dbReference>
<comment type="similarity">
    <text evidence="2">Belongs to the acyl-CoA dehydrogenase family.</text>
</comment>
<evidence type="ECO:0000313" key="9">
    <source>
        <dbReference type="Proteomes" id="UP000266385"/>
    </source>
</evidence>
<feature type="domain" description="Acyl-CoA dehydrogenase/oxidase C-terminal" evidence="6">
    <location>
        <begin position="211"/>
        <end position="351"/>
    </location>
</feature>
<keyword evidence="3" id="KW-0285">Flavoprotein</keyword>
<dbReference type="GO" id="GO:0003995">
    <property type="term" value="F:acyl-CoA dehydrogenase activity"/>
    <property type="evidence" value="ECO:0007669"/>
    <property type="project" value="TreeGrafter"/>
</dbReference>
<dbReference type="Pfam" id="PF00441">
    <property type="entry name" value="Acyl-CoA_dh_1"/>
    <property type="match status" value="1"/>
</dbReference>
<evidence type="ECO:0000259" key="7">
    <source>
        <dbReference type="Pfam" id="PF02771"/>
    </source>
</evidence>
<feature type="domain" description="Acyl-CoA dehydrogenase/oxidase N-terminal" evidence="7">
    <location>
        <begin position="8"/>
        <end position="117"/>
    </location>
</feature>
<reference evidence="8 9" key="1">
    <citation type="submission" date="2018-08" db="EMBL/GenBank/DDBJ databases">
        <title>Henriciella mobilis sp. nov., isolated from seawater.</title>
        <authorList>
            <person name="Cheng H."/>
            <person name="Wu Y.-H."/>
            <person name="Xu X.-W."/>
            <person name="Guo L.-L."/>
        </authorList>
    </citation>
    <scope>NUCLEOTIDE SEQUENCE [LARGE SCALE GENOMIC DNA]</scope>
    <source>
        <strain evidence="8 9">JN25</strain>
    </source>
</reference>
<dbReference type="EMBL" id="QWFX01000007">
    <property type="protein sequence ID" value="RIJ29831.1"/>
    <property type="molecule type" value="Genomic_DNA"/>
</dbReference>
<dbReference type="InterPro" id="IPR013786">
    <property type="entry name" value="AcylCoA_DH/ox_N"/>
</dbReference>
<dbReference type="AlphaFoldDB" id="A0A399RGZ1"/>
<comment type="caution">
    <text evidence="8">The sequence shown here is derived from an EMBL/GenBank/DDBJ whole genome shotgun (WGS) entry which is preliminary data.</text>
</comment>
<evidence type="ECO:0000256" key="2">
    <source>
        <dbReference type="ARBA" id="ARBA00009347"/>
    </source>
</evidence>
<dbReference type="OrthoDB" id="7328575at2"/>
<keyword evidence="9" id="KW-1185">Reference proteome</keyword>
<evidence type="ECO:0000256" key="1">
    <source>
        <dbReference type="ARBA" id="ARBA00001974"/>
    </source>
</evidence>
<protein>
    <submittedName>
        <fullName evidence="8">Acyl-CoA dehydrogenase</fullName>
    </submittedName>
</protein>
<evidence type="ECO:0000259" key="6">
    <source>
        <dbReference type="Pfam" id="PF00441"/>
    </source>
</evidence>
<dbReference type="GO" id="GO:0050660">
    <property type="term" value="F:flavin adenine dinucleotide binding"/>
    <property type="evidence" value="ECO:0007669"/>
    <property type="project" value="InterPro"/>
</dbReference>
<dbReference type="InterPro" id="IPR009075">
    <property type="entry name" value="AcylCo_DH/oxidase_C"/>
</dbReference>
<dbReference type="CDD" id="cd00567">
    <property type="entry name" value="ACAD"/>
    <property type="match status" value="1"/>
</dbReference>
<dbReference type="PANTHER" id="PTHR43884:SF20">
    <property type="entry name" value="ACYL-COA DEHYDROGENASE FADE28"/>
    <property type="match status" value="1"/>
</dbReference>